<dbReference type="GO" id="GO:0016020">
    <property type="term" value="C:membrane"/>
    <property type="evidence" value="ECO:0007669"/>
    <property type="project" value="UniProtKB-SubCell"/>
</dbReference>
<dbReference type="EMBL" id="FORQ01000001">
    <property type="protein sequence ID" value="SFI68058.1"/>
    <property type="molecule type" value="Genomic_DNA"/>
</dbReference>
<dbReference type="RefSeq" id="WP_089818528.1">
    <property type="nucleotide sequence ID" value="NZ_FORQ01000001.1"/>
</dbReference>
<feature type="transmembrane region" description="Helical" evidence="5">
    <location>
        <begin position="150"/>
        <end position="173"/>
    </location>
</feature>
<feature type="transmembrane region" description="Helical" evidence="5">
    <location>
        <begin position="210"/>
        <end position="228"/>
    </location>
</feature>
<dbReference type="Pfam" id="PF02535">
    <property type="entry name" value="Zip"/>
    <property type="match status" value="1"/>
</dbReference>
<feature type="transmembrane region" description="Helical" evidence="5">
    <location>
        <begin position="55"/>
        <end position="72"/>
    </location>
</feature>
<dbReference type="PANTHER" id="PTHR11040">
    <property type="entry name" value="ZINC/IRON TRANSPORTER"/>
    <property type="match status" value="1"/>
</dbReference>
<evidence type="ECO:0000256" key="3">
    <source>
        <dbReference type="ARBA" id="ARBA00022989"/>
    </source>
</evidence>
<proteinExistence type="predicted"/>
<name>A0A1I3K6W5_9FLAO</name>
<evidence type="ECO:0000256" key="5">
    <source>
        <dbReference type="SAM" id="Phobius"/>
    </source>
</evidence>
<keyword evidence="4 5" id="KW-0472">Membrane</keyword>
<sequence>MIVALLILSVLVGVFLGKFFGNREKFAKNLLIVSAGFLITICLNEVFPQVYAQEHSNIGLWVIGGVLLQMLLENLTKGFEHGHFHHHTEGKNILPLALMIGMFIHAFLEGIPLANEREILSPYLTGILVHNLPISFILGAFLAKNHKFSASALLIISLFALASPLGLILGRYFNPNWEIYFLAVVGGIFLHISSVIIFESSKNHNVDWRKIGLVMLGVLLAMTGHLFHHH</sequence>
<evidence type="ECO:0000256" key="4">
    <source>
        <dbReference type="ARBA" id="ARBA00023136"/>
    </source>
</evidence>
<dbReference type="GO" id="GO:0005385">
    <property type="term" value="F:zinc ion transmembrane transporter activity"/>
    <property type="evidence" value="ECO:0007669"/>
    <property type="project" value="TreeGrafter"/>
</dbReference>
<keyword evidence="2 5" id="KW-0812">Transmembrane</keyword>
<dbReference type="AlphaFoldDB" id="A0A1I3K6W5"/>
<feature type="transmembrane region" description="Helical" evidence="5">
    <location>
        <begin position="93"/>
        <end position="111"/>
    </location>
</feature>
<protein>
    <submittedName>
        <fullName evidence="6">ZIP Zinc transporter</fullName>
    </submittedName>
</protein>
<feature type="transmembrane region" description="Helical" evidence="5">
    <location>
        <begin position="179"/>
        <end position="198"/>
    </location>
</feature>
<accession>A0A1I3K6W5</accession>
<keyword evidence="7" id="KW-1185">Reference proteome</keyword>
<keyword evidence="3 5" id="KW-1133">Transmembrane helix</keyword>
<evidence type="ECO:0000256" key="2">
    <source>
        <dbReference type="ARBA" id="ARBA00022692"/>
    </source>
</evidence>
<feature type="transmembrane region" description="Helical" evidence="5">
    <location>
        <begin position="123"/>
        <end position="143"/>
    </location>
</feature>
<dbReference type="InterPro" id="IPR003689">
    <property type="entry name" value="ZIP"/>
</dbReference>
<dbReference type="PANTHER" id="PTHR11040:SF198">
    <property type="entry name" value="METAL HOMEOSTASIS FACTOR ATX2"/>
    <property type="match status" value="1"/>
</dbReference>
<gene>
    <name evidence="6" type="ORF">SAMN05421638_0621</name>
</gene>
<reference evidence="7" key="1">
    <citation type="submission" date="2016-10" db="EMBL/GenBank/DDBJ databases">
        <authorList>
            <person name="Varghese N."/>
            <person name="Submissions S."/>
        </authorList>
    </citation>
    <scope>NUCLEOTIDE SEQUENCE [LARGE SCALE GENOMIC DNA]</scope>
    <source>
        <strain evidence="7">DSM 22251</strain>
    </source>
</reference>
<dbReference type="Proteomes" id="UP000242560">
    <property type="component" value="Unassembled WGS sequence"/>
</dbReference>
<organism evidence="6 7">
    <name type="scientific">Kaistella treverensis</name>
    <dbReference type="NCBI Taxonomy" id="631455"/>
    <lineage>
        <taxon>Bacteria</taxon>
        <taxon>Pseudomonadati</taxon>
        <taxon>Bacteroidota</taxon>
        <taxon>Flavobacteriia</taxon>
        <taxon>Flavobacteriales</taxon>
        <taxon>Weeksellaceae</taxon>
        <taxon>Chryseobacterium group</taxon>
        <taxon>Kaistella</taxon>
    </lineage>
</organism>
<evidence type="ECO:0000256" key="1">
    <source>
        <dbReference type="ARBA" id="ARBA00004141"/>
    </source>
</evidence>
<evidence type="ECO:0000313" key="6">
    <source>
        <dbReference type="EMBL" id="SFI68058.1"/>
    </source>
</evidence>
<evidence type="ECO:0000313" key="7">
    <source>
        <dbReference type="Proteomes" id="UP000242560"/>
    </source>
</evidence>
<comment type="subcellular location">
    <subcellularLocation>
        <location evidence="1">Membrane</location>
        <topology evidence="1">Multi-pass membrane protein</topology>
    </subcellularLocation>
</comment>